<accession>A0A6J4JRH1</accession>
<name>A0A6J4JRH1_9CHLR</name>
<dbReference type="EMBL" id="CADCTC010000224">
    <property type="protein sequence ID" value="CAA9285210.1"/>
    <property type="molecule type" value="Genomic_DNA"/>
</dbReference>
<feature type="region of interest" description="Disordered" evidence="1">
    <location>
        <begin position="1"/>
        <end position="28"/>
    </location>
</feature>
<gene>
    <name evidence="2" type="ORF">AVDCRST_MAG77-4164</name>
</gene>
<proteinExistence type="predicted"/>
<evidence type="ECO:0000313" key="2">
    <source>
        <dbReference type="EMBL" id="CAA9285210.1"/>
    </source>
</evidence>
<feature type="compositionally biased region" description="Polar residues" evidence="1">
    <location>
        <begin position="1"/>
        <end position="27"/>
    </location>
</feature>
<dbReference type="SUPFAM" id="SSF53850">
    <property type="entry name" value="Periplasmic binding protein-like II"/>
    <property type="match status" value="1"/>
</dbReference>
<dbReference type="Pfam" id="PF01547">
    <property type="entry name" value="SBP_bac_1"/>
    <property type="match status" value="1"/>
</dbReference>
<dbReference type="PANTHER" id="PTHR43649:SF12">
    <property type="entry name" value="DIACETYLCHITOBIOSE BINDING PROTEIN DASA"/>
    <property type="match status" value="1"/>
</dbReference>
<organism evidence="2">
    <name type="scientific">uncultured Chloroflexota bacterium</name>
    <dbReference type="NCBI Taxonomy" id="166587"/>
    <lineage>
        <taxon>Bacteria</taxon>
        <taxon>Bacillati</taxon>
        <taxon>Chloroflexota</taxon>
        <taxon>environmental samples</taxon>
    </lineage>
</organism>
<evidence type="ECO:0000256" key="1">
    <source>
        <dbReference type="SAM" id="MobiDB-lite"/>
    </source>
</evidence>
<protein>
    <recommendedName>
        <fullName evidence="3">ABC transporter, substrate-binding protein (Cluster 1, maltose/g3p/polyamine/iron)</fullName>
    </recommendedName>
</protein>
<reference evidence="2" key="1">
    <citation type="submission" date="2020-02" db="EMBL/GenBank/DDBJ databases">
        <authorList>
            <person name="Meier V. D."/>
        </authorList>
    </citation>
    <scope>NUCLEOTIDE SEQUENCE</scope>
    <source>
        <strain evidence="2">AVDCRST_MAG77</strain>
    </source>
</reference>
<dbReference type="InterPro" id="IPR050490">
    <property type="entry name" value="Bact_solute-bd_prot1"/>
</dbReference>
<evidence type="ECO:0008006" key="3">
    <source>
        <dbReference type="Google" id="ProtNLM"/>
    </source>
</evidence>
<dbReference type="AlphaFoldDB" id="A0A6J4JRH1"/>
<dbReference type="InterPro" id="IPR006059">
    <property type="entry name" value="SBP"/>
</dbReference>
<dbReference type="PANTHER" id="PTHR43649">
    <property type="entry name" value="ARABINOSE-BINDING PROTEIN-RELATED"/>
    <property type="match status" value="1"/>
</dbReference>
<sequence length="472" mass="50761">MTEQQGTAGSSAGTVSNTQVDSTSGTTRRGVIGRTLGVAALPAAGWLAACGAGGGSGQEAGGSKSQAPVTLRYAGPFTPGPANTFAEGVTKVIDAYNAQAKNVTVKWEEPKPLAEGILAQVAGGDAPDLVHSHPRDYLPYADVVRELDSLFKKDKKLIPDPLPVVLDYGIRHGQPGSPHTGMPNNMSVQSIYYNKALFEKNGLKTPDQLEKEGKWTWDAYMDAARRITTGSGSNKIWGASWTTNTMDIHLGYIWPMGGDLWDRDVQNTLIERKETLEAIQFMGDLTGKYAVSPDVEETKILPRATGGALAIQRAGMEVLTNDVIALFANEPFEKGVAPMPKGRAGRAVRGAVVGLGITKGSKNQDPAWDYALFTSGPTGEKIMMDLHLTLPWRKSTLASPEFAKNLLPWESAAYYTEGLKALRATVYPVQFDAIRRLYATAYDKVRAGQETSTQAMTSIKGQVNELLKKGAK</sequence>
<dbReference type="Gene3D" id="3.40.190.10">
    <property type="entry name" value="Periplasmic binding protein-like II"/>
    <property type="match status" value="1"/>
</dbReference>